<protein>
    <submittedName>
        <fullName evidence="1">Uncharacterized protein</fullName>
    </submittedName>
</protein>
<accession>A0A1I9SAG6</accession>
<gene>
    <name evidence="1" type="ORF">SEA_WEASELS2_194</name>
</gene>
<evidence type="ECO:0000313" key="1">
    <source>
        <dbReference type="EMBL" id="AOZ63772.1"/>
    </source>
</evidence>
<dbReference type="EMBL" id="KX774321">
    <property type="protein sequence ID" value="AOZ63772.1"/>
    <property type="molecule type" value="Genomic_DNA"/>
</dbReference>
<dbReference type="Proteomes" id="UP000224902">
    <property type="component" value="Segment"/>
</dbReference>
<organism evidence="1 2">
    <name type="scientific">Rhodococcus phage Weasels2</name>
    <dbReference type="NCBI Taxonomy" id="1897437"/>
    <lineage>
        <taxon>Viruses</taxon>
        <taxon>Duplodnaviria</taxon>
        <taxon>Heunggongvirae</taxon>
        <taxon>Uroviricota</taxon>
        <taxon>Caudoviricetes</taxon>
        <taxon>Weaselvirus</taxon>
        <taxon>Weaselvirus weasel</taxon>
    </lineage>
</organism>
<proteinExistence type="predicted"/>
<reference evidence="2" key="1">
    <citation type="submission" date="2016-08" db="EMBL/GenBank/DDBJ databases">
        <authorList>
            <person name="Seilhamer J.J."/>
        </authorList>
    </citation>
    <scope>NUCLEOTIDE SEQUENCE [LARGE SCALE GENOMIC DNA]</scope>
</reference>
<sequence length="45" mass="5609">MLEYRTGELLFLYWEKFPEGLQIEILEIVEAWVKKYQEEIKSKMR</sequence>
<keyword evidence="2" id="KW-1185">Reference proteome</keyword>
<name>A0A1I9SAG6_9CAUD</name>
<evidence type="ECO:0000313" key="2">
    <source>
        <dbReference type="Proteomes" id="UP000224902"/>
    </source>
</evidence>